<comment type="caution">
    <text evidence="6">The sequence shown here is derived from an EMBL/GenBank/DDBJ whole genome shotgun (WGS) entry which is preliminary data.</text>
</comment>
<dbReference type="InterPro" id="IPR001206">
    <property type="entry name" value="Diacylglycerol_kinase_cat_dom"/>
</dbReference>
<dbReference type="AlphaFoldDB" id="A0A2N3L6Z1"/>
<dbReference type="GO" id="GO:0016301">
    <property type="term" value="F:kinase activity"/>
    <property type="evidence" value="ECO:0007669"/>
    <property type="project" value="UniProtKB-KW"/>
</dbReference>
<evidence type="ECO:0000256" key="2">
    <source>
        <dbReference type="ARBA" id="ARBA00022741"/>
    </source>
</evidence>
<keyword evidence="1" id="KW-0808">Transferase</keyword>
<dbReference type="GO" id="GO:0005524">
    <property type="term" value="F:ATP binding"/>
    <property type="evidence" value="ECO:0007669"/>
    <property type="project" value="UniProtKB-KW"/>
</dbReference>
<dbReference type="Gene3D" id="3.40.50.10330">
    <property type="entry name" value="Probable inorganic polyphosphate/atp-NAD kinase, domain 1"/>
    <property type="match status" value="1"/>
</dbReference>
<keyword evidence="7" id="KW-1185">Reference proteome</keyword>
<dbReference type="Gene3D" id="2.60.200.40">
    <property type="match status" value="1"/>
</dbReference>
<dbReference type="InterPro" id="IPR045540">
    <property type="entry name" value="YegS/DAGK_C"/>
</dbReference>
<organism evidence="6 7">
    <name type="scientific">Thalassospira lohafexi</name>
    <dbReference type="NCBI Taxonomy" id="744227"/>
    <lineage>
        <taxon>Bacteria</taxon>
        <taxon>Pseudomonadati</taxon>
        <taxon>Pseudomonadota</taxon>
        <taxon>Alphaproteobacteria</taxon>
        <taxon>Rhodospirillales</taxon>
        <taxon>Thalassospiraceae</taxon>
        <taxon>Thalassospira</taxon>
    </lineage>
</organism>
<sequence length="460" mass="50164">MKNSDLTGKVSLLLTKSKLPDDWRQNGAQALRDVFEDAGYQTNLTLCEDPSKIRDCIINDTEPGDIVVVGGGDGTMNAILDTVIEHKVVLIPLPLGTANDFARTLTLLDDPLTAARSAIHGRIAMIDVGQVNDQTFVNAASIGVPADARHRINPDLKRAFGAVSYAVANWQSWQEMTPMDLSVTCGDNAPQSLTLRQLTVTNGRYFGGGLRPSEAKRPDDGYLHMFAIRDSVDTLSGMDIAAELLFGSVDDSTYALTMECDEITITGQDGAPILADGEIISKLPAHFTIHRRVLPVFAPNTFFDLDTDGAPQEESPHADLTQRALINDIMVDTLDFAIRLEAIFPVAKSGTLRAVCNDGARDLRAISRQLELALHKYGLPTSSPDPDLHSLEELRDHVMGWLLENADQRLAHGLKTRSDALSTQTEQIDMTQLPADAQHPMDALKSEISRISKSFAELKA</sequence>
<dbReference type="InterPro" id="IPR016064">
    <property type="entry name" value="NAD/diacylglycerol_kinase_sf"/>
</dbReference>
<name>A0A2N3L6Z1_9PROT</name>
<evidence type="ECO:0000256" key="3">
    <source>
        <dbReference type="ARBA" id="ARBA00022777"/>
    </source>
</evidence>
<reference evidence="6 7" key="1">
    <citation type="submission" date="2017-09" db="EMBL/GenBank/DDBJ databases">
        <title>Biodiversity and function of Thalassospira species in the particle-attached aromatic-hydrocarbon-degrading consortia from the surface seawater of the China South Sea.</title>
        <authorList>
            <person name="Dong C."/>
            <person name="Lai Q."/>
            <person name="Shao Z."/>
        </authorList>
    </citation>
    <scope>NUCLEOTIDE SEQUENCE [LARGE SCALE GENOMIC DNA]</scope>
    <source>
        <strain evidence="6 7">139Z-12</strain>
    </source>
</reference>
<dbReference type="PROSITE" id="PS50146">
    <property type="entry name" value="DAGK"/>
    <property type="match status" value="1"/>
</dbReference>
<protein>
    <submittedName>
        <fullName evidence="6">Lipid kinase</fullName>
    </submittedName>
</protein>
<accession>A0A2N3L6Z1</accession>
<dbReference type="RefSeq" id="WP_101302551.1">
    <property type="nucleotide sequence ID" value="NZ_NXGX01000004.1"/>
</dbReference>
<keyword evidence="3 6" id="KW-0418">Kinase</keyword>
<dbReference type="InterPro" id="IPR017438">
    <property type="entry name" value="ATP-NAD_kinase_N"/>
</dbReference>
<dbReference type="SUPFAM" id="SSF111331">
    <property type="entry name" value="NAD kinase/diacylglycerol kinase-like"/>
    <property type="match status" value="1"/>
</dbReference>
<evidence type="ECO:0000256" key="1">
    <source>
        <dbReference type="ARBA" id="ARBA00022679"/>
    </source>
</evidence>
<proteinExistence type="predicted"/>
<dbReference type="InterPro" id="IPR050187">
    <property type="entry name" value="Lipid_Phosphate_FormReg"/>
</dbReference>
<dbReference type="PANTHER" id="PTHR12358:SF54">
    <property type="entry name" value="SPHINGOSINE KINASE RELATED PROTEIN"/>
    <property type="match status" value="1"/>
</dbReference>
<dbReference type="Proteomes" id="UP000233332">
    <property type="component" value="Unassembled WGS sequence"/>
</dbReference>
<dbReference type="Pfam" id="PF19279">
    <property type="entry name" value="YegS_C"/>
    <property type="match status" value="1"/>
</dbReference>
<keyword evidence="2" id="KW-0547">Nucleotide-binding</keyword>
<evidence type="ECO:0000259" key="5">
    <source>
        <dbReference type="PROSITE" id="PS50146"/>
    </source>
</evidence>
<dbReference type="PANTHER" id="PTHR12358">
    <property type="entry name" value="SPHINGOSINE KINASE"/>
    <property type="match status" value="1"/>
</dbReference>
<gene>
    <name evidence="6" type="ORF">COO92_09940</name>
</gene>
<dbReference type="Pfam" id="PF00781">
    <property type="entry name" value="DAGK_cat"/>
    <property type="match status" value="1"/>
</dbReference>
<evidence type="ECO:0000313" key="6">
    <source>
        <dbReference type="EMBL" id="PKR58558.1"/>
    </source>
</evidence>
<evidence type="ECO:0000256" key="4">
    <source>
        <dbReference type="ARBA" id="ARBA00022840"/>
    </source>
</evidence>
<dbReference type="EMBL" id="NXGX01000004">
    <property type="protein sequence ID" value="PKR58558.1"/>
    <property type="molecule type" value="Genomic_DNA"/>
</dbReference>
<feature type="domain" description="DAGKc" evidence="5">
    <location>
        <begin position="30"/>
        <end position="135"/>
    </location>
</feature>
<keyword evidence="4" id="KW-0067">ATP-binding</keyword>
<evidence type="ECO:0000313" key="7">
    <source>
        <dbReference type="Proteomes" id="UP000233332"/>
    </source>
</evidence>